<evidence type="ECO:0000313" key="3">
    <source>
        <dbReference type="Proteomes" id="UP001341259"/>
    </source>
</evidence>
<keyword evidence="3" id="KW-1185">Reference proteome</keyword>
<dbReference type="EMBL" id="CP107906">
    <property type="protein sequence ID" value="WUG93020.1"/>
    <property type="molecule type" value="Genomic_DNA"/>
</dbReference>
<dbReference type="Pfam" id="PF13560">
    <property type="entry name" value="HTH_31"/>
    <property type="match status" value="1"/>
</dbReference>
<dbReference type="CDD" id="cd00093">
    <property type="entry name" value="HTH_XRE"/>
    <property type="match status" value="1"/>
</dbReference>
<dbReference type="InterPro" id="IPR001387">
    <property type="entry name" value="Cro/C1-type_HTH"/>
</dbReference>
<organism evidence="2 3">
    <name type="scientific">Streptomyces violaceus</name>
    <name type="common">Streptomyces venezuelae</name>
    <dbReference type="NCBI Taxonomy" id="1936"/>
    <lineage>
        <taxon>Bacteria</taxon>
        <taxon>Bacillati</taxon>
        <taxon>Actinomycetota</taxon>
        <taxon>Actinomycetes</taxon>
        <taxon>Kitasatosporales</taxon>
        <taxon>Streptomycetaceae</taxon>
        <taxon>Streptomyces</taxon>
    </lineage>
</organism>
<dbReference type="InterPro" id="IPR010982">
    <property type="entry name" value="Lambda_DNA-bd_dom_sf"/>
</dbReference>
<dbReference type="Pfam" id="PF19054">
    <property type="entry name" value="DUF5753"/>
    <property type="match status" value="1"/>
</dbReference>
<dbReference type="RefSeq" id="WP_328337387.1">
    <property type="nucleotide sequence ID" value="NZ_CP107906.1"/>
</dbReference>
<dbReference type="InterPro" id="IPR043917">
    <property type="entry name" value="DUF5753"/>
</dbReference>
<proteinExistence type="predicted"/>
<evidence type="ECO:0000313" key="2">
    <source>
        <dbReference type="EMBL" id="WUG93020.1"/>
    </source>
</evidence>
<protein>
    <submittedName>
        <fullName evidence="2">Helix-turn-helix domain-containing protein</fullName>
    </submittedName>
</protein>
<accession>A0ABZ1NN40</accession>
<evidence type="ECO:0000259" key="1">
    <source>
        <dbReference type="SMART" id="SM00530"/>
    </source>
</evidence>
<sequence length="284" mass="31208">MTHSPYPSTALDAARRAIADQLREIRRDAGLTGREIAARTGWQPSKVSRLQGATTPPSDDDIRAWCRACDAEDKIPDILAANRTAESMYLEWKRVQRTGLRRLQESRIPLYERTRTFRVYSSSVIPGFLQTYEYAAALLGTIAHFHGTPDDVADAAEARVERSHIIREGGHRFAIVLEESVLRHVVGDAATMAGQLGYLLSAMALPSVSVGIVPTGRPRGMWTLETFTVFDEGRVHVELLTAAITVTTPGEITQYAHAFEEMAGLAVYGAEARSRISAAIDSLD</sequence>
<dbReference type="SMART" id="SM00530">
    <property type="entry name" value="HTH_XRE"/>
    <property type="match status" value="1"/>
</dbReference>
<feature type="domain" description="HTH cro/C1-type" evidence="1">
    <location>
        <begin position="21"/>
        <end position="76"/>
    </location>
</feature>
<gene>
    <name evidence="2" type="ORF">OHB29_08255</name>
</gene>
<dbReference type="Proteomes" id="UP001341259">
    <property type="component" value="Chromosome"/>
</dbReference>
<dbReference type="SUPFAM" id="SSF47413">
    <property type="entry name" value="lambda repressor-like DNA-binding domains"/>
    <property type="match status" value="1"/>
</dbReference>
<name>A0ABZ1NN40_STRVL</name>
<reference evidence="2 3" key="1">
    <citation type="submission" date="2022-10" db="EMBL/GenBank/DDBJ databases">
        <title>The complete genomes of actinobacterial strains from the NBC collection.</title>
        <authorList>
            <person name="Joergensen T.S."/>
            <person name="Alvarez Arevalo M."/>
            <person name="Sterndorff E.B."/>
            <person name="Faurdal D."/>
            <person name="Vuksanovic O."/>
            <person name="Mourched A.-S."/>
            <person name="Charusanti P."/>
            <person name="Shaw S."/>
            <person name="Blin K."/>
            <person name="Weber T."/>
        </authorList>
    </citation>
    <scope>NUCLEOTIDE SEQUENCE [LARGE SCALE GENOMIC DNA]</scope>
    <source>
        <strain evidence="2 3">NBC_00456</strain>
    </source>
</reference>
<dbReference type="Gene3D" id="1.10.260.40">
    <property type="entry name" value="lambda repressor-like DNA-binding domains"/>
    <property type="match status" value="1"/>
</dbReference>